<feature type="non-terminal residue" evidence="1">
    <location>
        <position position="204"/>
    </location>
</feature>
<dbReference type="AlphaFoldDB" id="A0A2M7TMN5"/>
<organism evidence="1 2">
    <name type="scientific">Candidatus Woesebacteria bacterium CG_4_10_14_0_2_um_filter_39_14</name>
    <dbReference type="NCBI Taxonomy" id="1975054"/>
    <lineage>
        <taxon>Bacteria</taxon>
        <taxon>Candidatus Woeseibacteriota</taxon>
    </lineage>
</organism>
<sequence length="204" mass="22995">MIQPGKSITQVYKLTNGGKTDLVLTSRLVPFEPADELGNVRIKNDSPSVISDWFSFQNADLNLGDSFVLKVKEEQQVVLRIKVPEKALEDDYYLTLLFESLPEFNINQSAAWSKIQIGSNLLLTVSETGEPPRKAEIVEFKIKNAWFKLSSWQFIDSFANPLFSLRIKNIGRSLFKPMGTIIVSGWTGGKYPLELLPENILINS</sequence>
<evidence type="ECO:0000313" key="1">
    <source>
        <dbReference type="EMBL" id="PIZ48566.1"/>
    </source>
</evidence>
<dbReference type="Proteomes" id="UP000229753">
    <property type="component" value="Unassembled WGS sequence"/>
</dbReference>
<proteinExistence type="predicted"/>
<gene>
    <name evidence="1" type="ORF">COY29_03470</name>
</gene>
<evidence type="ECO:0000313" key="2">
    <source>
        <dbReference type="Proteomes" id="UP000229753"/>
    </source>
</evidence>
<name>A0A2M7TMN5_9BACT</name>
<reference evidence="2" key="1">
    <citation type="submission" date="2017-09" db="EMBL/GenBank/DDBJ databases">
        <title>Depth-based differentiation of microbial function through sediment-hosted aquifers and enrichment of novel symbionts in the deep terrestrial subsurface.</title>
        <authorList>
            <person name="Probst A.J."/>
            <person name="Ladd B."/>
            <person name="Jarett J.K."/>
            <person name="Geller-Mcgrath D.E."/>
            <person name="Sieber C.M.K."/>
            <person name="Emerson J.B."/>
            <person name="Anantharaman K."/>
            <person name="Thomas B.C."/>
            <person name="Malmstrom R."/>
            <person name="Stieglmeier M."/>
            <person name="Klingl A."/>
            <person name="Woyke T."/>
            <person name="Ryan C.M."/>
            <person name="Banfield J.F."/>
        </authorList>
    </citation>
    <scope>NUCLEOTIDE SEQUENCE [LARGE SCALE GENOMIC DNA]</scope>
</reference>
<protein>
    <submittedName>
        <fullName evidence="1">Uncharacterized protein</fullName>
    </submittedName>
</protein>
<comment type="caution">
    <text evidence="1">The sequence shown here is derived from an EMBL/GenBank/DDBJ whole genome shotgun (WGS) entry which is preliminary data.</text>
</comment>
<dbReference type="EMBL" id="PFNO01000114">
    <property type="protein sequence ID" value="PIZ48566.1"/>
    <property type="molecule type" value="Genomic_DNA"/>
</dbReference>
<accession>A0A2M7TMN5</accession>